<protein>
    <submittedName>
        <fullName evidence="1">Uncharacterized protein</fullName>
    </submittedName>
</protein>
<dbReference type="EMBL" id="JBHFNT010000297">
    <property type="protein sequence ID" value="MFB2839176.1"/>
    <property type="molecule type" value="Genomic_DNA"/>
</dbReference>
<keyword evidence="2" id="KW-1185">Reference proteome</keyword>
<gene>
    <name evidence="1" type="ORF">ACE1CA_32195</name>
</gene>
<evidence type="ECO:0000313" key="1">
    <source>
        <dbReference type="EMBL" id="MFB2839176.1"/>
    </source>
</evidence>
<sequence>MPVTCHWGRCWQSNNWSLDYRTEGAMSKLENGKEKLTSLVGNRGKQKVAKKWSTNVLITIV</sequence>
<evidence type="ECO:0000313" key="2">
    <source>
        <dbReference type="Proteomes" id="UP001576780"/>
    </source>
</evidence>
<dbReference type="RefSeq" id="WP_413281462.1">
    <property type="nucleotide sequence ID" value="NZ_JBHFNT010000297.1"/>
</dbReference>
<dbReference type="Proteomes" id="UP001576780">
    <property type="component" value="Unassembled WGS sequence"/>
</dbReference>
<comment type="caution">
    <text evidence="1">The sequence shown here is derived from an EMBL/GenBank/DDBJ whole genome shotgun (WGS) entry which is preliminary data.</text>
</comment>
<reference evidence="1 2" key="1">
    <citation type="submission" date="2024-09" db="EMBL/GenBank/DDBJ databases">
        <title>Floridaenema gen nov. (Aerosakkonemataceae, Aerosakkonematales ord. nov., Cyanobacteria) from benthic tropical and subtropical fresh waters, with the description of four new species.</title>
        <authorList>
            <person name="Moretto J.A."/>
            <person name="Berthold D.E."/>
            <person name="Lefler F.W."/>
            <person name="Huang I.-S."/>
            <person name="Laughinghouse H. IV."/>
        </authorList>
    </citation>
    <scope>NUCLEOTIDE SEQUENCE [LARGE SCALE GENOMIC DNA]</scope>
    <source>
        <strain evidence="1 2">BLCC-F167</strain>
    </source>
</reference>
<accession>A0ABV4WWZ5</accession>
<name>A0ABV4WWZ5_9CYAN</name>
<organism evidence="1 2">
    <name type="scientific">Floridaenema evergladense BLCC-F167</name>
    <dbReference type="NCBI Taxonomy" id="3153639"/>
    <lineage>
        <taxon>Bacteria</taxon>
        <taxon>Bacillati</taxon>
        <taxon>Cyanobacteriota</taxon>
        <taxon>Cyanophyceae</taxon>
        <taxon>Oscillatoriophycideae</taxon>
        <taxon>Aerosakkonematales</taxon>
        <taxon>Aerosakkonemataceae</taxon>
        <taxon>Floridanema</taxon>
        <taxon>Floridanema evergladense</taxon>
    </lineage>
</organism>
<proteinExistence type="predicted"/>
<feature type="non-terminal residue" evidence="1">
    <location>
        <position position="61"/>
    </location>
</feature>